<accession>A0A977KUP2</accession>
<protein>
    <submittedName>
        <fullName evidence="2">Uma2 family endonuclease</fullName>
    </submittedName>
</protein>
<evidence type="ECO:0000313" key="2">
    <source>
        <dbReference type="EMBL" id="UXE58865.1"/>
    </source>
</evidence>
<reference evidence="2" key="1">
    <citation type="submission" date="2021-04" db="EMBL/GenBank/DDBJ databases">
        <title>Genome sequence of Woronichinia naegeliana from Washington state freshwater lake bloom.</title>
        <authorList>
            <person name="Dreher T.W."/>
        </authorList>
    </citation>
    <scope>NUCLEOTIDE SEQUENCE</scope>
    <source>
        <strain evidence="2">WA131</strain>
    </source>
</reference>
<gene>
    <name evidence="2" type="ORF">KA717_23035</name>
</gene>
<evidence type="ECO:0000259" key="1">
    <source>
        <dbReference type="Pfam" id="PF05685"/>
    </source>
</evidence>
<dbReference type="Gene3D" id="3.90.1570.10">
    <property type="entry name" value="tt1808, chain A"/>
    <property type="match status" value="1"/>
</dbReference>
<dbReference type="PANTHER" id="PTHR34107:SF6">
    <property type="entry name" value="SLR0981 PROTEIN"/>
    <property type="match status" value="1"/>
</dbReference>
<dbReference type="InterPro" id="IPR011335">
    <property type="entry name" value="Restrct_endonuc-II-like"/>
</dbReference>
<dbReference type="SUPFAM" id="SSF52980">
    <property type="entry name" value="Restriction endonuclease-like"/>
    <property type="match status" value="1"/>
</dbReference>
<dbReference type="KEGG" id="wna:KA717_23035"/>
<dbReference type="Pfam" id="PF05685">
    <property type="entry name" value="Uma2"/>
    <property type="match status" value="1"/>
</dbReference>
<dbReference type="EMBL" id="CP073041">
    <property type="protein sequence ID" value="UXE58865.1"/>
    <property type="molecule type" value="Genomic_DNA"/>
</dbReference>
<dbReference type="PANTHER" id="PTHR34107">
    <property type="entry name" value="SLL0198 PROTEIN-RELATED"/>
    <property type="match status" value="1"/>
</dbReference>
<dbReference type="InterPro" id="IPR012296">
    <property type="entry name" value="Nuclease_put_TT1808"/>
</dbReference>
<dbReference type="Proteomes" id="UP001065613">
    <property type="component" value="Chromosome"/>
</dbReference>
<keyword evidence="2" id="KW-0540">Nuclease</keyword>
<dbReference type="GO" id="GO:0004519">
    <property type="term" value="F:endonuclease activity"/>
    <property type="evidence" value="ECO:0007669"/>
    <property type="project" value="UniProtKB-KW"/>
</dbReference>
<dbReference type="AlphaFoldDB" id="A0A977KUP2"/>
<dbReference type="CDD" id="cd06260">
    <property type="entry name" value="DUF820-like"/>
    <property type="match status" value="1"/>
</dbReference>
<sequence length="191" mass="21855">MTSTLIIPPTLTISQEQFELLATANRDLRLERSPTGELIIMPPTGGNTGRRNAKLITYFVNWNDKNKLGEVFDSSTAFRLPDGSNRSPDVAWVSRERWQSLTPEQQDNFPPLCPDFVVELRSKSDSLKNLQDKMQEYLENGLQLGWLIDIQNQTVEVYRPQQACEVLQKPILLTGESVLRKFSVSLDFLWL</sequence>
<dbReference type="InterPro" id="IPR008538">
    <property type="entry name" value="Uma2"/>
</dbReference>
<name>A0A977KUP2_9CYAN</name>
<keyword evidence="2" id="KW-0378">Hydrolase</keyword>
<proteinExistence type="predicted"/>
<keyword evidence="2" id="KW-0255">Endonuclease</keyword>
<feature type="domain" description="Putative restriction endonuclease" evidence="1">
    <location>
        <begin position="16"/>
        <end position="185"/>
    </location>
</feature>
<organism evidence="2">
    <name type="scientific">Woronichinia naegeliana WA131</name>
    <dbReference type="NCBI Taxonomy" id="2824559"/>
    <lineage>
        <taxon>Bacteria</taxon>
        <taxon>Bacillati</taxon>
        <taxon>Cyanobacteriota</taxon>
        <taxon>Cyanophyceae</taxon>
        <taxon>Synechococcales</taxon>
        <taxon>Coelosphaeriaceae</taxon>
        <taxon>Woronichinia</taxon>
    </lineage>
</organism>